<dbReference type="AlphaFoldDB" id="A0A934ILT4"/>
<dbReference type="PANTHER" id="PTHR35303:SF5">
    <property type="entry name" value="OS02G0197800 PROTEIN"/>
    <property type="match status" value="1"/>
</dbReference>
<protein>
    <submittedName>
        <fullName evidence="4">DUF971 domain-containing protein</fullName>
    </submittedName>
</protein>
<keyword evidence="2" id="KW-0408">Iron</keyword>
<name>A0A934ILT4_9HYPH</name>
<dbReference type="GO" id="GO:0046872">
    <property type="term" value="F:metal ion binding"/>
    <property type="evidence" value="ECO:0007669"/>
    <property type="project" value="UniProtKB-KW"/>
</dbReference>
<dbReference type="InterPro" id="IPR010376">
    <property type="entry name" value="GBBH-like_N"/>
</dbReference>
<dbReference type="Gene3D" id="3.30.2020.30">
    <property type="match status" value="1"/>
</dbReference>
<feature type="domain" description="Gamma-butyrobetaine hydroxylase-like N-terminal" evidence="3">
    <location>
        <begin position="20"/>
        <end position="99"/>
    </location>
</feature>
<reference evidence="4" key="1">
    <citation type="submission" date="2020-12" db="EMBL/GenBank/DDBJ databases">
        <title>Bacterial taxonomy.</title>
        <authorList>
            <person name="Pan X."/>
        </authorList>
    </citation>
    <scope>NUCLEOTIDE SEQUENCE</scope>
    <source>
        <strain evidence="4">B2012</strain>
    </source>
</reference>
<gene>
    <name evidence="4" type="ORF">JCR33_02850</name>
</gene>
<proteinExistence type="predicted"/>
<evidence type="ECO:0000259" key="3">
    <source>
        <dbReference type="Pfam" id="PF06155"/>
    </source>
</evidence>
<evidence type="ECO:0000256" key="2">
    <source>
        <dbReference type="ARBA" id="ARBA00023004"/>
    </source>
</evidence>
<keyword evidence="1" id="KW-0479">Metal-binding</keyword>
<evidence type="ECO:0000313" key="4">
    <source>
        <dbReference type="EMBL" id="MBJ3774607.1"/>
    </source>
</evidence>
<dbReference type="Proteomes" id="UP000609531">
    <property type="component" value="Unassembled WGS sequence"/>
</dbReference>
<keyword evidence="5" id="KW-1185">Reference proteome</keyword>
<evidence type="ECO:0000256" key="1">
    <source>
        <dbReference type="ARBA" id="ARBA00022723"/>
    </source>
</evidence>
<sequence>MSETPNAADDTAPWPLELRVSPARDSLTVRYEDGTSHAMPSEYLRVLTPSAERKGHGHPMVLGGKRGVTISSIHPVGRYAVRIAFSDGHASGLYTFENLFALGASQDDNWRDYEKDLATHGLSRDRPGSAPLRR</sequence>
<dbReference type="EMBL" id="JAEKJA010000001">
    <property type="protein sequence ID" value="MBJ3774607.1"/>
    <property type="molecule type" value="Genomic_DNA"/>
</dbReference>
<dbReference type="InterPro" id="IPR038492">
    <property type="entry name" value="GBBH-like_N_sf"/>
</dbReference>
<dbReference type="PANTHER" id="PTHR35303">
    <property type="entry name" value="OS02G0197800 PROTEIN"/>
    <property type="match status" value="1"/>
</dbReference>
<accession>A0A934ILT4</accession>
<dbReference type="RefSeq" id="WP_198880474.1">
    <property type="nucleotide sequence ID" value="NZ_JAEKJA010000001.1"/>
</dbReference>
<comment type="caution">
    <text evidence="4">The sequence shown here is derived from an EMBL/GenBank/DDBJ whole genome shotgun (WGS) entry which is preliminary data.</text>
</comment>
<organism evidence="4 5">
    <name type="scientific">Acuticoccus mangrovi</name>
    <dbReference type="NCBI Taxonomy" id="2796142"/>
    <lineage>
        <taxon>Bacteria</taxon>
        <taxon>Pseudomonadati</taxon>
        <taxon>Pseudomonadota</taxon>
        <taxon>Alphaproteobacteria</taxon>
        <taxon>Hyphomicrobiales</taxon>
        <taxon>Amorphaceae</taxon>
        <taxon>Acuticoccus</taxon>
    </lineage>
</organism>
<evidence type="ECO:0000313" key="5">
    <source>
        <dbReference type="Proteomes" id="UP000609531"/>
    </source>
</evidence>
<dbReference type="Pfam" id="PF06155">
    <property type="entry name" value="GBBH-like_N"/>
    <property type="match status" value="1"/>
</dbReference>